<dbReference type="OrthoDB" id="9762834at2"/>
<dbReference type="InterPro" id="IPR011335">
    <property type="entry name" value="Restrct_endonuc-II-like"/>
</dbReference>
<name>A0A1X1R5P3_MYCFA</name>
<dbReference type="InterPro" id="IPR006697">
    <property type="entry name" value="RecC"/>
</dbReference>
<comment type="caution">
    <text evidence="11">The sequence shown here is derived from an EMBL/GenBank/DDBJ whole genome shotgun (WGS) entry which is preliminary data.</text>
</comment>
<sequence>MAFHLHRAERTDLLAQGLGELLATPPADPFGTDLVLVPARGVERWLSQRLSHLLGAEHNDGVCAGVRFRSPRSLIAELTGDADADPWDPDALTWPLLAVIDDAVTQPWCAPLAAHLGAGTTGAGTDGAGTNSAGPNSDEAELRRGRRYAVARRIAGLFASYGRQRPQLLTDWAAGRDTDGAGRALAADLAWQPRLWRGLVERVPADPPDVRHRRTVARLAAGGLELPERLSLFGHTRLSATDIELLAAVAAGHDLHLWLPHPSDALWRALAGRHGPVRRREDPDHRAAGHPLLASLGRDLRELQRALPADGLHDEHLPDTRHREDLLGWLQSDLAANALRPDGRKPAAGDRSVQVHSCHGPARQIEVLRETVLGLLADDDTLEPRDILVMCPDIERYAPLVLAAFGLGDLTGHRPDGAEATHPAYRLRVQLADRSLSQTNPLLGVAEQLLAMAEGRGTATELLDVAQAAPVRARFGFTDDDIETLTEWVRESGIRWGIDAEHRRPYGLDGVVHNTWRFGLDRILAGVAMSQDAEAWIGTALPLDDVGSNQVDLAGRFAEFADRLADVLDRLSGAHPLTHWVQTLRDGVDGLARATGEDAWQRNQLDRELAEVTEFAASHWDTLLRLNDIRSLLGDHLVGRPSRANFRTGAITVCTMTPMRSVPHRVVCLVGLDDGVFPRSHAVDGDDVLARDPLAGERDRRAEDRQLLLDAIGAATETLVITYTGRDDVSGQLRPPAVPLAELLDTLDRTAAQPVRTQILIEHPLLSFDAENVTPGSKLAAPGTPFSFDPTALAGARAMAAGPRGPAPVFLSGPLPVPPPGDVALDELVNFFRDPIRGFFRALDVALPWQADDVEDAMAVEVGGLTGWAVGTRMLAELVRGTDRNGVLQAEWRRGTLPPGRLGWRTANSIVDKAAAVAEEARSHLGADPRAVDVDIELAGGRRILGTVGAVHGTQLVSYSYSSLGPKQLMETWIPLLALAAQTPGTRYSARCIAKGWGRHPVEQARLATPPDPVAVLTELVAVYDAGRAEPLPLPVKTSYAWAATRVADAAEVRARKQWVSTDRYDGEERSPGVRRAWGADGWGALMAPPRPGEQVPGQQTRMGCYAARVWAPLIDGQDRA</sequence>
<evidence type="ECO:0000256" key="6">
    <source>
        <dbReference type="ARBA" id="ARBA00022839"/>
    </source>
</evidence>
<dbReference type="InterPro" id="IPR027417">
    <property type="entry name" value="P-loop_NTPase"/>
</dbReference>
<dbReference type="InterPro" id="IPR041500">
    <property type="entry name" value="RecC_C"/>
</dbReference>
<comment type="function">
    <text evidence="10">A helicase/nuclease that prepares dsDNA breaks (DSB) for recombinational DNA repair. Binds to DSBs and unwinds DNA via a highly rapid and processive ATP-dependent bidirectional helicase activity. Unwinds dsDNA until it encounters a Chi (crossover hotspot instigator) sequence from the 3' direction. Cuts ssDNA a few nucleotides 3' to the Chi site. The properties and activities of the enzyme are changed at Chi. The Chi-altered holoenzyme produces a long 3'-ssDNA overhang and facilitates RecA-binding to the ssDNA for homologous DNA recombination and repair. Holoenzyme degrades any linearized DNA that is unable to undergo homologous recombination. In the holoenzyme this subunit recognizes the wild-type Chi sequence, and when added to isolated RecB increases its ATP-dependent helicase processivity.</text>
</comment>
<dbReference type="GO" id="GO:0008854">
    <property type="term" value="F:exodeoxyribonuclease V activity"/>
    <property type="evidence" value="ECO:0007669"/>
    <property type="project" value="InterPro"/>
</dbReference>
<keyword evidence="6 10" id="KW-0269">Exonuclease</keyword>
<comment type="similarity">
    <text evidence="10">Belongs to the RecC family.</text>
</comment>
<proteinExistence type="inferred from homology"/>
<evidence type="ECO:0000256" key="10">
    <source>
        <dbReference type="HAMAP-Rule" id="MF_01486"/>
    </source>
</evidence>
<dbReference type="Gene3D" id="1.10.486.10">
    <property type="entry name" value="PCRA, domain 4"/>
    <property type="match status" value="1"/>
</dbReference>
<dbReference type="GO" id="GO:0003677">
    <property type="term" value="F:DNA binding"/>
    <property type="evidence" value="ECO:0007669"/>
    <property type="project" value="UniProtKB-UniRule"/>
</dbReference>
<keyword evidence="12" id="KW-1185">Reference proteome</keyword>
<dbReference type="NCBIfam" id="TIGR01450">
    <property type="entry name" value="recC"/>
    <property type="match status" value="1"/>
</dbReference>
<dbReference type="RefSeq" id="WP_085098756.1">
    <property type="nucleotide sequence ID" value="NZ_AP022603.1"/>
</dbReference>
<dbReference type="InterPro" id="IPR013986">
    <property type="entry name" value="DExx_box_DNA_helicase_dom_sf"/>
</dbReference>
<keyword evidence="1 10" id="KW-0540">Nuclease</keyword>
<gene>
    <name evidence="10" type="primary">recC</name>
    <name evidence="11" type="ORF">AWC04_16015</name>
</gene>
<dbReference type="STRING" id="1793.AWC04_16015"/>
<protein>
    <recommendedName>
        <fullName evidence="10">RecBCD enzyme subunit RecC</fullName>
    </recommendedName>
    <alternativeName>
        <fullName evidence="10">Exonuclease V subunit RecC</fullName>
        <shortName evidence="10">ExoV subunit RecC</shortName>
    </alternativeName>
    <alternativeName>
        <fullName evidence="10">Helicase/nuclease RecBCD subunit RecC</fullName>
    </alternativeName>
</protein>
<dbReference type="Pfam" id="PF17946">
    <property type="entry name" value="RecC_C"/>
    <property type="match status" value="1"/>
</dbReference>
<evidence type="ECO:0000256" key="4">
    <source>
        <dbReference type="ARBA" id="ARBA00022801"/>
    </source>
</evidence>
<dbReference type="HAMAP" id="MF_01486">
    <property type="entry name" value="RecC"/>
    <property type="match status" value="1"/>
</dbReference>
<reference evidence="11 12" key="1">
    <citation type="submission" date="2016-01" db="EMBL/GenBank/DDBJ databases">
        <title>The new phylogeny of the genus Mycobacterium.</title>
        <authorList>
            <person name="Tarcisio F."/>
            <person name="Conor M."/>
            <person name="Antonella G."/>
            <person name="Elisabetta G."/>
            <person name="Giulia F.S."/>
            <person name="Sara T."/>
            <person name="Anna F."/>
            <person name="Clotilde B."/>
            <person name="Roberto B."/>
            <person name="Veronica D.S."/>
            <person name="Fabio R."/>
            <person name="Monica P."/>
            <person name="Olivier J."/>
            <person name="Enrico T."/>
            <person name="Nicola S."/>
        </authorList>
    </citation>
    <scope>NUCLEOTIDE SEQUENCE [LARGE SCALE GENOMIC DNA]</scope>
    <source>
        <strain evidence="11 12">DSM 44179</strain>
    </source>
</reference>
<evidence type="ECO:0000256" key="5">
    <source>
        <dbReference type="ARBA" id="ARBA00022806"/>
    </source>
</evidence>
<accession>A0A1X1R5P3</accession>
<dbReference type="Gene3D" id="1.10.10.160">
    <property type="match status" value="1"/>
</dbReference>
<dbReference type="Gene3D" id="3.40.50.10930">
    <property type="match status" value="1"/>
</dbReference>
<evidence type="ECO:0000256" key="2">
    <source>
        <dbReference type="ARBA" id="ARBA00022741"/>
    </source>
</evidence>
<dbReference type="PANTHER" id="PTHR30591:SF1">
    <property type="entry name" value="RECBCD ENZYME SUBUNIT RECC"/>
    <property type="match status" value="1"/>
</dbReference>
<keyword evidence="7 10" id="KW-0067">ATP-binding</keyword>
<dbReference type="PIRSF" id="PIRSF000980">
    <property type="entry name" value="RecC"/>
    <property type="match status" value="1"/>
</dbReference>
<dbReference type="EMBL" id="LQOJ01000050">
    <property type="protein sequence ID" value="ORV00053.1"/>
    <property type="molecule type" value="Genomic_DNA"/>
</dbReference>
<evidence type="ECO:0000256" key="3">
    <source>
        <dbReference type="ARBA" id="ARBA00022763"/>
    </source>
</evidence>
<dbReference type="Gene3D" id="3.40.50.300">
    <property type="entry name" value="P-loop containing nucleotide triphosphate hydrolases"/>
    <property type="match status" value="1"/>
</dbReference>
<evidence type="ECO:0000313" key="12">
    <source>
        <dbReference type="Proteomes" id="UP000193484"/>
    </source>
</evidence>
<dbReference type="SUPFAM" id="SSF52540">
    <property type="entry name" value="P-loop containing nucleoside triphosphate hydrolases"/>
    <property type="match status" value="2"/>
</dbReference>
<dbReference type="GO" id="GO:0005524">
    <property type="term" value="F:ATP binding"/>
    <property type="evidence" value="ECO:0007669"/>
    <property type="project" value="UniProtKB-UniRule"/>
</dbReference>
<dbReference type="Pfam" id="PF04257">
    <property type="entry name" value="Exonuc_V_gamma"/>
    <property type="match status" value="1"/>
</dbReference>
<dbReference type="GO" id="GO:0009338">
    <property type="term" value="C:exodeoxyribonuclease V complex"/>
    <property type="evidence" value="ECO:0007669"/>
    <property type="project" value="InterPro"/>
</dbReference>
<comment type="subunit">
    <text evidence="10">Heterotrimer of RecB, RecC and RecD. All subunits contribute to DNA-binding.</text>
</comment>
<keyword evidence="8 10" id="KW-0238">DNA-binding</keyword>
<keyword evidence="9 10" id="KW-0234">DNA repair</keyword>
<keyword evidence="4 10" id="KW-0378">Hydrolase</keyword>
<dbReference type="PANTHER" id="PTHR30591">
    <property type="entry name" value="RECBCD ENZYME SUBUNIT RECC"/>
    <property type="match status" value="1"/>
</dbReference>
<keyword evidence="2 10" id="KW-0547">Nucleotide-binding</keyword>
<comment type="miscellaneous">
    <text evidence="10">In the RecBCD complex, RecB has a slow 3'-5' helicase, an exonuclease activity and loads RecA onto ssDNA, RecD has a fast 5'-3' helicase activity, while RecC stimulates the ATPase and processivity of the RecB helicase and contributes to recognition of the Chi site.</text>
</comment>
<dbReference type="SUPFAM" id="SSF52980">
    <property type="entry name" value="Restriction endonuclease-like"/>
    <property type="match status" value="1"/>
</dbReference>
<dbReference type="GO" id="GO:0000724">
    <property type="term" value="P:double-strand break repair via homologous recombination"/>
    <property type="evidence" value="ECO:0007669"/>
    <property type="project" value="UniProtKB-UniRule"/>
</dbReference>
<dbReference type="GO" id="GO:0003678">
    <property type="term" value="F:DNA helicase activity"/>
    <property type="evidence" value="ECO:0007669"/>
    <property type="project" value="UniProtKB-UniRule"/>
</dbReference>
<evidence type="ECO:0000313" key="11">
    <source>
        <dbReference type="EMBL" id="ORV00053.1"/>
    </source>
</evidence>
<dbReference type="AlphaFoldDB" id="A0A1X1R5P3"/>
<keyword evidence="5 10" id="KW-0347">Helicase</keyword>
<organism evidence="11 12">
    <name type="scientific">Mycolicibacterium fallax</name>
    <name type="common">Mycobacterium fallax</name>
    <dbReference type="NCBI Taxonomy" id="1793"/>
    <lineage>
        <taxon>Bacteria</taxon>
        <taxon>Bacillati</taxon>
        <taxon>Actinomycetota</taxon>
        <taxon>Actinomycetes</taxon>
        <taxon>Mycobacteriales</taxon>
        <taxon>Mycobacteriaceae</taxon>
        <taxon>Mycolicibacterium</taxon>
    </lineage>
</organism>
<dbReference type="Proteomes" id="UP000193484">
    <property type="component" value="Unassembled WGS sequence"/>
</dbReference>
<evidence type="ECO:0000256" key="7">
    <source>
        <dbReference type="ARBA" id="ARBA00022840"/>
    </source>
</evidence>
<evidence type="ECO:0000256" key="1">
    <source>
        <dbReference type="ARBA" id="ARBA00022722"/>
    </source>
</evidence>
<evidence type="ECO:0000256" key="8">
    <source>
        <dbReference type="ARBA" id="ARBA00023125"/>
    </source>
</evidence>
<evidence type="ECO:0000256" key="9">
    <source>
        <dbReference type="ARBA" id="ARBA00023204"/>
    </source>
</evidence>
<keyword evidence="3 10" id="KW-0227">DNA damage</keyword>